<gene>
    <name evidence="2" type="ORF">GCM10011489_30710</name>
</gene>
<dbReference type="RefSeq" id="WP_188587456.1">
    <property type="nucleotide sequence ID" value="NZ_BMGC01000027.1"/>
</dbReference>
<evidence type="ECO:0000259" key="1">
    <source>
        <dbReference type="PROSITE" id="PS51729"/>
    </source>
</evidence>
<dbReference type="InterPro" id="IPR045057">
    <property type="entry name" value="Gcn5-rel_NAT"/>
</dbReference>
<organism evidence="2 3">
    <name type="scientific">Gordonia jinhuaensis</name>
    <dbReference type="NCBI Taxonomy" id="1517702"/>
    <lineage>
        <taxon>Bacteria</taxon>
        <taxon>Bacillati</taxon>
        <taxon>Actinomycetota</taxon>
        <taxon>Actinomycetes</taxon>
        <taxon>Mycobacteriales</taxon>
        <taxon>Gordoniaceae</taxon>
        <taxon>Gordonia</taxon>
    </lineage>
</organism>
<feature type="domain" description="N-acetyltransferase" evidence="1">
    <location>
        <begin position="15"/>
        <end position="101"/>
    </location>
</feature>
<proteinExistence type="predicted"/>
<dbReference type="AlphaFoldDB" id="A0A916TDQ8"/>
<dbReference type="InterPro" id="IPR016181">
    <property type="entry name" value="Acyl_CoA_acyltransferase"/>
</dbReference>
<accession>A0A916TDQ8</accession>
<dbReference type="SUPFAM" id="SSF55729">
    <property type="entry name" value="Acyl-CoA N-acyltransferases (Nat)"/>
    <property type="match status" value="1"/>
</dbReference>
<dbReference type="Gene3D" id="3.40.630.30">
    <property type="match status" value="1"/>
</dbReference>
<dbReference type="PANTHER" id="PTHR31435">
    <property type="entry name" value="PROTEIN NATD1"/>
    <property type="match status" value="1"/>
</dbReference>
<dbReference type="Proteomes" id="UP000621454">
    <property type="component" value="Unassembled WGS sequence"/>
</dbReference>
<dbReference type="InterPro" id="IPR031165">
    <property type="entry name" value="GNAT_YJDJ"/>
</dbReference>
<comment type="caution">
    <text evidence="2">The sequence shown here is derived from an EMBL/GenBank/DDBJ whole genome shotgun (WGS) entry which is preliminary data.</text>
</comment>
<sequence>MSTLTDKTGAAVTVSENADKSRYEVSTEGTMAGFTAYADRGDQRIFYHTEVSPEFGGRGLGTILIEQALTDVRAQGKRVVGVCPMVAAYLTKHHDFDDITDPVTPEILAYLKA</sequence>
<dbReference type="Pfam" id="PF14542">
    <property type="entry name" value="Acetyltransf_CG"/>
    <property type="match status" value="1"/>
</dbReference>
<evidence type="ECO:0000313" key="3">
    <source>
        <dbReference type="Proteomes" id="UP000621454"/>
    </source>
</evidence>
<evidence type="ECO:0000313" key="2">
    <source>
        <dbReference type="EMBL" id="GGB41003.1"/>
    </source>
</evidence>
<keyword evidence="3" id="KW-1185">Reference proteome</keyword>
<dbReference type="EMBL" id="BMGC01000027">
    <property type="protein sequence ID" value="GGB41003.1"/>
    <property type="molecule type" value="Genomic_DNA"/>
</dbReference>
<dbReference type="PANTHER" id="PTHR31435:SF10">
    <property type="entry name" value="BSR4717 PROTEIN"/>
    <property type="match status" value="1"/>
</dbReference>
<dbReference type="CDD" id="cd04301">
    <property type="entry name" value="NAT_SF"/>
    <property type="match status" value="1"/>
</dbReference>
<protein>
    <submittedName>
        <fullName evidence="2">N-acetyltransferase</fullName>
    </submittedName>
</protein>
<reference evidence="2" key="1">
    <citation type="journal article" date="2014" name="Int. J. Syst. Evol. Microbiol.">
        <title>Complete genome sequence of Corynebacterium casei LMG S-19264T (=DSM 44701T), isolated from a smear-ripened cheese.</title>
        <authorList>
            <consortium name="US DOE Joint Genome Institute (JGI-PGF)"/>
            <person name="Walter F."/>
            <person name="Albersmeier A."/>
            <person name="Kalinowski J."/>
            <person name="Ruckert C."/>
        </authorList>
    </citation>
    <scope>NUCLEOTIDE SEQUENCE</scope>
    <source>
        <strain evidence="2">CGMCC 1.12827</strain>
    </source>
</reference>
<dbReference type="PROSITE" id="PS51729">
    <property type="entry name" value="GNAT_YJDJ"/>
    <property type="match status" value="1"/>
</dbReference>
<name>A0A916TDQ8_9ACTN</name>
<reference evidence="2" key="2">
    <citation type="submission" date="2020-09" db="EMBL/GenBank/DDBJ databases">
        <authorList>
            <person name="Sun Q."/>
            <person name="Zhou Y."/>
        </authorList>
    </citation>
    <scope>NUCLEOTIDE SEQUENCE</scope>
    <source>
        <strain evidence="2">CGMCC 1.12827</strain>
    </source>
</reference>